<feature type="transmembrane region" description="Helical" evidence="2">
    <location>
        <begin position="311"/>
        <end position="331"/>
    </location>
</feature>
<comment type="caution">
    <text evidence="3">The sequence shown here is derived from an EMBL/GenBank/DDBJ whole genome shotgun (WGS) entry which is preliminary data.</text>
</comment>
<evidence type="ECO:0000256" key="2">
    <source>
        <dbReference type="SAM" id="Phobius"/>
    </source>
</evidence>
<dbReference type="OrthoDB" id="341482at2759"/>
<keyword evidence="2" id="KW-1133">Transmembrane helix</keyword>
<keyword evidence="2" id="KW-0812">Transmembrane</keyword>
<reference evidence="3" key="2">
    <citation type="submission" date="2021-04" db="EMBL/GenBank/DDBJ databases">
        <authorList>
            <person name="Podell S."/>
        </authorList>
    </citation>
    <scope>NUCLEOTIDE SEQUENCE</scope>
    <source>
        <strain evidence="3">Hildebrandi</strain>
    </source>
</reference>
<sequence length="408" mass="45612">MEQCYHKEPNGKAGFSEDINKKIQSDKESSENNGTYESFFGVDWQVPVLDGVHFREDHENDTPCQRGFLSHDREGTLRTWPWTAHPFIAAQTCLINSENDTLIQQLHSKCVSICMEADRNPSRQRALNGMTKNYLPYRKSRDLLVTEPSTPADHVLTDHSIKTIISAMWQGSDYTNFYNDIGEDEAKFFFSRHDNGTYSDMAVAEFGFPNDTKLPPSASHQKLTSNDPSRITTNTDKEGSSAVRIFPAGSQSQGGGQTLVSTASMVPDEIMPPVVVVLDDEQLEAEYTERINRKAVLAEILYAKETSARNIMVAATFLFLVVTGVILGVVFGTKEKKLQHNLTLCQSRAGCEAFSGVPVVVDGLEFKQAIKEYMKNMTLSPYGSRISCWDVSQVTNMSFAFSFFSENI</sequence>
<keyword evidence="2" id="KW-0472">Membrane</keyword>
<protein>
    <submittedName>
        <fullName evidence="3">Uncharacterized protein</fullName>
    </submittedName>
</protein>
<evidence type="ECO:0000313" key="3">
    <source>
        <dbReference type="EMBL" id="KAG7371972.1"/>
    </source>
</evidence>
<organism evidence="3 4">
    <name type="scientific">Nitzschia inconspicua</name>
    <dbReference type="NCBI Taxonomy" id="303405"/>
    <lineage>
        <taxon>Eukaryota</taxon>
        <taxon>Sar</taxon>
        <taxon>Stramenopiles</taxon>
        <taxon>Ochrophyta</taxon>
        <taxon>Bacillariophyta</taxon>
        <taxon>Bacillariophyceae</taxon>
        <taxon>Bacillariophycidae</taxon>
        <taxon>Bacillariales</taxon>
        <taxon>Bacillariaceae</taxon>
        <taxon>Nitzschia</taxon>
    </lineage>
</organism>
<dbReference type="AlphaFoldDB" id="A0A9K3M156"/>
<evidence type="ECO:0000313" key="4">
    <source>
        <dbReference type="Proteomes" id="UP000693970"/>
    </source>
</evidence>
<dbReference type="EMBL" id="JAGRRH010000003">
    <property type="protein sequence ID" value="KAG7371972.1"/>
    <property type="molecule type" value="Genomic_DNA"/>
</dbReference>
<name>A0A9K3M156_9STRA</name>
<gene>
    <name evidence="3" type="ORF">IV203_018114</name>
</gene>
<feature type="region of interest" description="Disordered" evidence="1">
    <location>
        <begin position="213"/>
        <end position="238"/>
    </location>
</feature>
<accession>A0A9K3M156</accession>
<keyword evidence="4" id="KW-1185">Reference proteome</keyword>
<evidence type="ECO:0000256" key="1">
    <source>
        <dbReference type="SAM" id="MobiDB-lite"/>
    </source>
</evidence>
<proteinExistence type="predicted"/>
<reference evidence="3" key="1">
    <citation type="journal article" date="2021" name="Sci. Rep.">
        <title>Diploid genomic architecture of Nitzschia inconspicua, an elite biomass production diatom.</title>
        <authorList>
            <person name="Oliver A."/>
            <person name="Podell S."/>
            <person name="Pinowska A."/>
            <person name="Traller J.C."/>
            <person name="Smith S.R."/>
            <person name="McClure R."/>
            <person name="Beliaev A."/>
            <person name="Bohutskyi P."/>
            <person name="Hill E.A."/>
            <person name="Rabines A."/>
            <person name="Zheng H."/>
            <person name="Allen L.Z."/>
            <person name="Kuo A."/>
            <person name="Grigoriev I.V."/>
            <person name="Allen A.E."/>
            <person name="Hazlebeck D."/>
            <person name="Allen E.E."/>
        </authorList>
    </citation>
    <scope>NUCLEOTIDE SEQUENCE</scope>
    <source>
        <strain evidence="3">Hildebrandi</strain>
    </source>
</reference>
<dbReference type="Proteomes" id="UP000693970">
    <property type="component" value="Unassembled WGS sequence"/>
</dbReference>
<feature type="compositionally biased region" description="Polar residues" evidence="1">
    <location>
        <begin position="218"/>
        <end position="234"/>
    </location>
</feature>